<keyword evidence="1" id="KW-1133">Transmembrane helix</keyword>
<dbReference type="InterPro" id="IPR015943">
    <property type="entry name" value="WD40/YVTN_repeat-like_dom_sf"/>
</dbReference>
<keyword evidence="4" id="KW-0418">Kinase</keyword>
<dbReference type="PANTHER" id="PTHR34220:SF7">
    <property type="entry name" value="SENSOR HISTIDINE KINASE YPDA"/>
    <property type="match status" value="1"/>
</dbReference>
<evidence type="ECO:0000313" key="4">
    <source>
        <dbReference type="EMBL" id="QOD61555.1"/>
    </source>
</evidence>
<dbReference type="EMBL" id="CP061813">
    <property type="protein sequence ID" value="QOD61555.1"/>
    <property type="molecule type" value="Genomic_DNA"/>
</dbReference>
<dbReference type="RefSeq" id="WP_088353295.1">
    <property type="nucleotide sequence ID" value="NZ_CP061813.1"/>
</dbReference>
<dbReference type="SUPFAM" id="SSF55874">
    <property type="entry name" value="ATPase domain of HSP90 chaperone/DNA topoisomerase II/histidine kinase"/>
    <property type="match status" value="1"/>
</dbReference>
<dbReference type="PANTHER" id="PTHR34220">
    <property type="entry name" value="SENSOR HISTIDINE KINASE YPDA"/>
    <property type="match status" value="1"/>
</dbReference>
<name>A0A7L8AHS2_9FLAO</name>
<dbReference type="Gene3D" id="2.130.10.10">
    <property type="entry name" value="YVTN repeat-like/Quinoprotein amine dehydrogenase"/>
    <property type="match status" value="1"/>
</dbReference>
<evidence type="ECO:0000313" key="5">
    <source>
        <dbReference type="Proteomes" id="UP000516764"/>
    </source>
</evidence>
<feature type="transmembrane region" description="Helical" evidence="1">
    <location>
        <begin position="426"/>
        <end position="448"/>
    </location>
</feature>
<dbReference type="SUPFAM" id="SSF50998">
    <property type="entry name" value="Quinoprotein alcohol dehydrogenase-like"/>
    <property type="match status" value="1"/>
</dbReference>
<evidence type="ECO:0000259" key="3">
    <source>
        <dbReference type="Pfam" id="PF06580"/>
    </source>
</evidence>
<dbReference type="InterPro" id="IPR011047">
    <property type="entry name" value="Quinoprotein_ADH-like_sf"/>
</dbReference>
<keyword evidence="1" id="KW-0812">Transmembrane</keyword>
<dbReference type="GO" id="GO:0016020">
    <property type="term" value="C:membrane"/>
    <property type="evidence" value="ECO:0007669"/>
    <property type="project" value="InterPro"/>
</dbReference>
<reference evidence="4 5" key="1">
    <citation type="journal article" date="2016" name="Int. J. Syst. Evol. Microbiol.">
        <title>Polaribacter haliotis sp. nov., isolated from the gut of abalone Haliotis discus hannai.</title>
        <authorList>
            <person name="Kim Y.O."/>
            <person name="Park I.S."/>
            <person name="Park S."/>
            <person name="Nam B.H."/>
            <person name="Park J.M."/>
            <person name="Kim D.G."/>
            <person name="Yoon J.H."/>
        </authorList>
    </citation>
    <scope>NUCLEOTIDE SEQUENCE [LARGE SCALE GENOMIC DNA]</scope>
    <source>
        <strain evidence="4 5">KCTC 52418</strain>
    </source>
</reference>
<dbReference type="InterPro" id="IPR050640">
    <property type="entry name" value="Bact_2-comp_sensor_kinase"/>
</dbReference>
<dbReference type="InterPro" id="IPR036890">
    <property type="entry name" value="HATPase_C_sf"/>
</dbReference>
<dbReference type="Proteomes" id="UP000516764">
    <property type="component" value="Chromosome"/>
</dbReference>
<dbReference type="KEGG" id="phal:H9I45_03640"/>
<accession>A0A7L8AHS2</accession>
<organism evidence="4 5">
    <name type="scientific">Polaribacter haliotis</name>
    <dbReference type="NCBI Taxonomy" id="1888915"/>
    <lineage>
        <taxon>Bacteria</taxon>
        <taxon>Pseudomonadati</taxon>
        <taxon>Bacteroidota</taxon>
        <taxon>Flavobacteriia</taxon>
        <taxon>Flavobacteriales</taxon>
        <taxon>Flavobacteriaceae</taxon>
    </lineage>
</organism>
<feature type="domain" description="Signal transduction histidine kinase internal region" evidence="3">
    <location>
        <begin position="472"/>
        <end position="545"/>
    </location>
</feature>
<evidence type="ECO:0000259" key="2">
    <source>
        <dbReference type="Pfam" id="PF02518"/>
    </source>
</evidence>
<proteinExistence type="predicted"/>
<gene>
    <name evidence="4" type="ORF">H9I45_03640</name>
</gene>
<keyword evidence="1" id="KW-0472">Membrane</keyword>
<keyword evidence="4" id="KW-0808">Transferase</keyword>
<dbReference type="Gene3D" id="2.60.40.10">
    <property type="entry name" value="Immunoglobulins"/>
    <property type="match status" value="1"/>
</dbReference>
<dbReference type="Pfam" id="PF02518">
    <property type="entry name" value="HATPase_c"/>
    <property type="match status" value="1"/>
</dbReference>
<dbReference type="OrthoDB" id="9809670at2"/>
<keyword evidence="5" id="KW-1185">Reference proteome</keyword>
<sequence>MNFSLKNIVNSCSFQFILKRNLLFLIFSFFCLNAGFSQENDFQKIEAFRDYKSYKISDIHQDNNIYIWFSSNKGILQFDGEKITKFNSENSTTLLSKNDSLFIGTENGLTIKTKKGFSNFEGKEIHKIIEHNNQVYVGSNQGILQFKTNYLQPLKTTYNLDFSVVNDIIFYKNFFYIATNNGLWKLDKLYKPTIIKELKSGTFNSFLKVNSSLLVVENNHAIIRILNEENFVKKYTKNDISNISNINDEIYVNTKNNGITILDVTSFNFKKSMNKYNSNLKTNTIYKVFKDAENNVFIATDKGVFIKKNSNYIKAPTLIIKNVLINFISIDSINNEYSNKTLLLESNQNNISFLFKSIAIQQTKNIEYRFKINKTFSPWNSTNRVDFANLKYGNYEFIVESRFKNSDEISRKTFTFNIDKPFYLKVWFIILSIAVFCFLLALIIDIYIRKINKKNKQKVQQLKLENHLLSLEHKALQLQMNPHFIFNVLNGIKALGNAGNTKELNKTISQFSILLRSVLNNSRLEEISLKDEVESLTNYLDLEQKMSTNTFQYYIETKLNNIDIEEILIPPMLVQPFAENAIKHGFSANKDGVITICFDVKQHNLECTITDNGVGFHQSKKINIDTSHKSVALKITKERIENLSKKGAFSIKEIKEETHIIGTKVWFKIPLKTDY</sequence>
<dbReference type="InterPro" id="IPR003594">
    <property type="entry name" value="HATPase_dom"/>
</dbReference>
<dbReference type="Gene3D" id="3.30.565.10">
    <property type="entry name" value="Histidine kinase-like ATPase, C-terminal domain"/>
    <property type="match status" value="1"/>
</dbReference>
<feature type="domain" description="Histidine kinase/HSP90-like ATPase" evidence="2">
    <location>
        <begin position="573"/>
        <end position="672"/>
    </location>
</feature>
<dbReference type="Pfam" id="PF06580">
    <property type="entry name" value="His_kinase"/>
    <property type="match status" value="1"/>
</dbReference>
<dbReference type="InterPro" id="IPR013783">
    <property type="entry name" value="Ig-like_fold"/>
</dbReference>
<dbReference type="AlphaFoldDB" id="A0A7L8AHS2"/>
<protein>
    <submittedName>
        <fullName evidence="4">Histidine kinase</fullName>
    </submittedName>
</protein>
<dbReference type="GO" id="GO:0000155">
    <property type="term" value="F:phosphorelay sensor kinase activity"/>
    <property type="evidence" value="ECO:0007669"/>
    <property type="project" value="InterPro"/>
</dbReference>
<dbReference type="InterPro" id="IPR010559">
    <property type="entry name" value="Sig_transdc_His_kin_internal"/>
</dbReference>
<evidence type="ECO:0000256" key="1">
    <source>
        <dbReference type="SAM" id="Phobius"/>
    </source>
</evidence>